<reference evidence="10" key="1">
    <citation type="submission" date="2025-08" db="UniProtKB">
        <authorList>
            <consortium name="RefSeq"/>
        </authorList>
    </citation>
    <scope>IDENTIFICATION</scope>
</reference>
<dbReference type="InterPro" id="IPR036116">
    <property type="entry name" value="FN3_sf"/>
</dbReference>
<keyword evidence="9" id="KW-1185">Reference proteome</keyword>
<feature type="domain" description="Ig-like" evidence="7">
    <location>
        <begin position="22"/>
        <end position="101"/>
    </location>
</feature>
<feature type="domain" description="Ig-like" evidence="7">
    <location>
        <begin position="1488"/>
        <end position="1550"/>
    </location>
</feature>
<keyword evidence="2 6" id="KW-0472">Membrane</keyword>
<dbReference type="GO" id="GO:0005911">
    <property type="term" value="C:cell-cell junction"/>
    <property type="evidence" value="ECO:0007669"/>
    <property type="project" value="TreeGrafter"/>
</dbReference>
<protein>
    <submittedName>
        <fullName evidence="10">Hemicentin-1-like</fullName>
    </submittedName>
</protein>
<keyword evidence="4" id="KW-0325">Glycoprotein</keyword>
<feature type="domain" description="Ig-like" evidence="7">
    <location>
        <begin position="439"/>
        <end position="536"/>
    </location>
</feature>
<dbReference type="GO" id="GO:0005886">
    <property type="term" value="C:plasma membrane"/>
    <property type="evidence" value="ECO:0007669"/>
    <property type="project" value="TreeGrafter"/>
</dbReference>
<dbReference type="SMART" id="SM00409">
    <property type="entry name" value="IG"/>
    <property type="match status" value="12"/>
</dbReference>
<evidence type="ECO:0000256" key="1">
    <source>
        <dbReference type="ARBA" id="ARBA00004479"/>
    </source>
</evidence>
<evidence type="ECO:0000256" key="2">
    <source>
        <dbReference type="ARBA" id="ARBA00023136"/>
    </source>
</evidence>
<feature type="domain" description="Ig-like" evidence="7">
    <location>
        <begin position="108"/>
        <end position="262"/>
    </location>
</feature>
<accession>A0A8B7ZV53</accession>
<dbReference type="InterPro" id="IPR013151">
    <property type="entry name" value="Immunoglobulin_dom"/>
</dbReference>
<dbReference type="InterPro" id="IPR013783">
    <property type="entry name" value="Ig-like_fold"/>
</dbReference>
<dbReference type="InterPro" id="IPR003961">
    <property type="entry name" value="FN3_dom"/>
</dbReference>
<organism evidence="9 10">
    <name type="scientific">Acanthaster planci</name>
    <name type="common">Crown-of-thorns starfish</name>
    <dbReference type="NCBI Taxonomy" id="133434"/>
    <lineage>
        <taxon>Eukaryota</taxon>
        <taxon>Metazoa</taxon>
        <taxon>Echinodermata</taxon>
        <taxon>Eleutherozoa</taxon>
        <taxon>Asterozoa</taxon>
        <taxon>Asteroidea</taxon>
        <taxon>Valvatacea</taxon>
        <taxon>Valvatida</taxon>
        <taxon>Acanthasteridae</taxon>
        <taxon>Acanthaster</taxon>
    </lineage>
</organism>
<dbReference type="PROSITE" id="PS50853">
    <property type="entry name" value="FN3"/>
    <property type="match status" value="3"/>
</dbReference>
<feature type="domain" description="Ig-like" evidence="7">
    <location>
        <begin position="969"/>
        <end position="1045"/>
    </location>
</feature>
<gene>
    <name evidence="10" type="primary">LOC110989129</name>
</gene>
<dbReference type="OrthoDB" id="10028801at2759"/>
<dbReference type="SUPFAM" id="SSF49265">
    <property type="entry name" value="Fibronectin type III"/>
    <property type="match status" value="2"/>
</dbReference>
<evidence type="ECO:0000313" key="9">
    <source>
        <dbReference type="Proteomes" id="UP000694845"/>
    </source>
</evidence>
<dbReference type="InterPro" id="IPR013162">
    <property type="entry name" value="CD80_C2-set"/>
</dbReference>
<dbReference type="Pfam" id="PF08205">
    <property type="entry name" value="C2-set_2"/>
    <property type="match status" value="8"/>
</dbReference>
<dbReference type="PANTHER" id="PTHR11640">
    <property type="entry name" value="NEPHRIN"/>
    <property type="match status" value="1"/>
</dbReference>
<feature type="domain" description="Ig-like" evidence="7">
    <location>
        <begin position="657"/>
        <end position="751"/>
    </location>
</feature>
<dbReference type="InterPro" id="IPR003598">
    <property type="entry name" value="Ig_sub2"/>
</dbReference>
<comment type="subcellular location">
    <subcellularLocation>
        <location evidence="1">Membrane</location>
        <topology evidence="1">Single-pass type I membrane protein</topology>
    </subcellularLocation>
</comment>
<feature type="domain" description="Ig-like" evidence="7">
    <location>
        <begin position="1166"/>
        <end position="1254"/>
    </location>
</feature>
<sequence>MIDLYGSNGNFTQNGTSYLVAGADYNFSCVVPSIRPGAEFNWTLGSQEITSHISNDSVAADGLTTSTSVVTVTATWTKHGQILECSASNYDDFIGVSAGLTLDVKVPPTRSSMSIYDAKGTRLGQTVDVDQGASYNFTCVVQGTRPAATIEWFLDDVLHLTASPPSGIGDGLVETTDTLAFTPNRSMHGQRVMCKASTPESQDPFPSVVTELNVNVLPAEISLYALSENLSFTRNDTLYVIAGVEGEFTCEVPNIDPGASFTWYLGSQTFAPNVSTDALGPDGLLTSTSKFTLSPTWSNQEEFLRCHASNKVGYPGLSVSVMLDVKVPPRESSLSLVDSDGLRLGSVVDVVEGNPKTLTCMVQGTRPAASVQWFLADVLQSVVHPSVDQVEGLFNVTSNWTITPNKVHHQQIVTCSARTAESQEPFPSVSVSLNVSVFPTEVILLDSTGNFTSNDTVYLVDGVDYPFICAVPDINPGAWFTWTLGNQRLSSSSNDTTGTSGLLTSTSQVFITPSWDNQGMILQCRATNRESYVGISMDIWLDIKVPPDSSSILLYNESRTPIGTTLIVDQGSAYNIRCEVQGTRPAAIIQWFLNGTLQRTAYPRFKGDDGLVNTSDTWWFRPTRANHRHEVKCVASTPESKEPLPSKALTLEVNGPPDTPVIMGDTTMTEAVASTLTCFADQGFPDKWTLHWSYGDLNDIANLTTTPSGSGSRFLFNSSFTVTPTREDNGKTVTCSAREDSWVVRPTTTFGPLNVKFCPRQVSITNCPIKAIPGTIQSFNCVSESSNPLTNLTWFRDGVPLTNPAPPVLSDGEHLGHVTVEDFATGVLIKEDNGALFTCCAGQTTSCTAEVCDSCTLNVEYRPFFSDPTTSTPSPVREGDDVVLSCSADANPLPPGFITWQKVGSPTSLSSVYSAATSILTLRSVSREQAGPYRCRGDNGVPPVVFSNAINVSVYYGVNITNKADNYVGAAAREVAVLVCQAEGNPLPLTAWLGPTNEEITNQTEPGRLFRENTITGGDDVYGYDVTSILEIHLVTERDYGLYSCYGGNGVGRVDVLHVLLSNKGEPSPPLSLAVDEDRSTANSVTITWSPGYDGGSAQWFRVICRDLESDDLFDPGRRSDRIQGSYEYTLVGLLPYVVYEVQVYAENPYGASEAVKKIVRTLHSPEFSEPMFITMNPVAEGDDIILSCSADANPRPPGFITWERIGSPDPLPSVYSDGTSTMTLRNIRREQAGPYRCRGNNGVPPVVYSSSVVVIVHYGVITTCLANGYVEANDGENAALTCTATGNPYPLVTWLDPTRTKITNETEPQRIFQVETITGGDVVHGFTITSILSIRNVTGAVDYGLYVCSCGNGVGMVDAMTILLTPRVLPSAPTNVTIFEEENTASSITVSWNSGNEVGNNLWFHVNYRLLETTDDFDPSNRTDRLFDVTSFTMEGLQPYSLYEVEVYAESVNGRSEAVTVIGTTAMCTRMVSIKGCPHRVVSSAIVSLRCVAESTSPATNLTWLRDNVPQSTLIQPVVTDGDYGGRVTAQDITTGALTKADHGTEFKCCAVRPSVCAVDACDKCSLNVEFRPAFYETLVLTGDPVEEGDDVILSCSADANPMPQDFITWEKVGSPDSLPSVYRDGASFLTLSSISRDQAGSYRCQGNNGIPPIVYSSSVDVIVQFGVTIISQDDVYVEANVGESAVLICSAKSNPKPIMTWLSPAGTRITNQTDAGRIVLVDTIPSRGGLDGYVVTSALQINNVTGPEDYGFYVCGSGNGIGLVDTLNIMLNNRVEPEPPHSFFVDETRTTANSLTVTWIPAERVFGPTQWFYVNYRELSSAYYYDSATESIKLYDAIEYTLVGLRPDTAYEVEVYAENANGASDTVKTVGNTLPEEKETTSSLYTENAIGASDVTRTTTTTLRISGTTPVQLAEKTNSASDLLESTTTTFSDPEHHTAAFGEQVAERRSDTDVKSQESTLVTVIIVIAIVAFFCLVIIVSGFLYHRRSMKKYKQGDAPVHTTCHCLTFTTKLHELHNVLCNTSDTLIRQAH</sequence>
<proteinExistence type="predicted"/>
<dbReference type="OMA" id="MCSIDAY"/>
<dbReference type="InterPro" id="IPR051275">
    <property type="entry name" value="Cell_adhesion_signaling"/>
</dbReference>
<dbReference type="Pfam" id="PF00041">
    <property type="entry name" value="fn3"/>
    <property type="match status" value="3"/>
</dbReference>
<dbReference type="Pfam" id="PF00047">
    <property type="entry name" value="ig"/>
    <property type="match status" value="1"/>
</dbReference>
<feature type="domain" description="Fibronectin type-III" evidence="8">
    <location>
        <begin position="1069"/>
        <end position="1166"/>
    </location>
</feature>
<dbReference type="InterPro" id="IPR036179">
    <property type="entry name" value="Ig-like_dom_sf"/>
</dbReference>
<dbReference type="CDD" id="cd00063">
    <property type="entry name" value="FN3"/>
    <property type="match status" value="3"/>
</dbReference>
<evidence type="ECO:0000256" key="4">
    <source>
        <dbReference type="ARBA" id="ARBA00023180"/>
    </source>
</evidence>
<keyword evidence="6" id="KW-1133">Transmembrane helix</keyword>
<evidence type="ECO:0000313" key="10">
    <source>
        <dbReference type="RefSeq" id="XP_022108967.1"/>
    </source>
</evidence>
<dbReference type="PANTHER" id="PTHR11640:SF31">
    <property type="entry name" value="IRREGULAR CHIASM C-ROUGHEST PROTEIN-RELATED"/>
    <property type="match status" value="1"/>
</dbReference>
<dbReference type="SMART" id="SM00060">
    <property type="entry name" value="FN3"/>
    <property type="match status" value="3"/>
</dbReference>
<feature type="domain" description="Fibronectin type-III" evidence="8">
    <location>
        <begin position="1373"/>
        <end position="1473"/>
    </location>
</feature>
<feature type="domain" description="Ig-like" evidence="7">
    <location>
        <begin position="863"/>
        <end position="951"/>
    </location>
</feature>
<feature type="domain" description="Fibronectin type-III" evidence="8">
    <location>
        <begin position="1778"/>
        <end position="1879"/>
    </location>
</feature>
<evidence type="ECO:0000259" key="8">
    <source>
        <dbReference type="PROSITE" id="PS50853"/>
    </source>
</evidence>
<evidence type="ECO:0000256" key="5">
    <source>
        <dbReference type="ARBA" id="ARBA00023319"/>
    </source>
</evidence>
<keyword evidence="5" id="KW-0393">Immunoglobulin domain</keyword>
<feature type="domain" description="Ig-like" evidence="7">
    <location>
        <begin position="1684"/>
        <end position="1757"/>
    </location>
</feature>
<feature type="domain" description="Ig-like" evidence="7">
    <location>
        <begin position="1574"/>
        <end position="1662"/>
    </location>
</feature>
<evidence type="ECO:0000256" key="3">
    <source>
        <dbReference type="ARBA" id="ARBA00023157"/>
    </source>
</evidence>
<keyword evidence="6" id="KW-0812">Transmembrane</keyword>
<feature type="transmembrane region" description="Helical" evidence="6">
    <location>
        <begin position="1963"/>
        <end position="1987"/>
    </location>
</feature>
<dbReference type="RefSeq" id="XP_022108967.1">
    <property type="nucleotide sequence ID" value="XM_022253275.1"/>
</dbReference>
<dbReference type="InterPro" id="IPR007110">
    <property type="entry name" value="Ig-like_dom"/>
</dbReference>
<evidence type="ECO:0000259" key="7">
    <source>
        <dbReference type="PROSITE" id="PS50835"/>
    </source>
</evidence>
<feature type="domain" description="Ig-like" evidence="7">
    <location>
        <begin position="329"/>
        <end position="432"/>
    </location>
</feature>
<dbReference type="GO" id="GO:0098609">
    <property type="term" value="P:cell-cell adhesion"/>
    <property type="evidence" value="ECO:0007669"/>
    <property type="project" value="TreeGrafter"/>
</dbReference>
<dbReference type="GeneID" id="110989129"/>
<dbReference type="Proteomes" id="UP000694845">
    <property type="component" value="Unplaced"/>
</dbReference>
<dbReference type="SMART" id="SM00408">
    <property type="entry name" value="IGc2"/>
    <property type="match status" value="7"/>
</dbReference>
<feature type="domain" description="Ig-like" evidence="7">
    <location>
        <begin position="1272"/>
        <end position="1366"/>
    </location>
</feature>
<feature type="domain" description="Ig-like" evidence="7">
    <location>
        <begin position="547"/>
        <end position="650"/>
    </location>
</feature>
<feature type="domain" description="Ig-like" evidence="7">
    <location>
        <begin position="759"/>
        <end position="852"/>
    </location>
</feature>
<dbReference type="PROSITE" id="PS50835">
    <property type="entry name" value="IG_LIKE"/>
    <property type="match status" value="14"/>
</dbReference>
<dbReference type="InterPro" id="IPR003599">
    <property type="entry name" value="Ig_sub"/>
</dbReference>
<evidence type="ECO:0000256" key="6">
    <source>
        <dbReference type="SAM" id="Phobius"/>
    </source>
</evidence>
<name>A0A8B7ZV53_ACAPL</name>
<keyword evidence="3" id="KW-1015">Disulfide bond</keyword>
<dbReference type="Pfam" id="PF13927">
    <property type="entry name" value="Ig_3"/>
    <property type="match status" value="4"/>
</dbReference>
<dbReference type="GO" id="GO:0050839">
    <property type="term" value="F:cell adhesion molecule binding"/>
    <property type="evidence" value="ECO:0007669"/>
    <property type="project" value="TreeGrafter"/>
</dbReference>
<dbReference type="KEGG" id="aplc:110989129"/>
<dbReference type="Gene3D" id="2.60.40.10">
    <property type="entry name" value="Immunoglobulins"/>
    <property type="match status" value="18"/>
</dbReference>
<dbReference type="SUPFAM" id="SSF48726">
    <property type="entry name" value="Immunoglobulin"/>
    <property type="match status" value="15"/>
</dbReference>